<feature type="compositionally biased region" description="Low complexity" evidence="1">
    <location>
        <begin position="95"/>
        <end position="104"/>
    </location>
</feature>
<name>A0A3N4LGY9_9PEZI</name>
<evidence type="ECO:0000313" key="2">
    <source>
        <dbReference type="EMBL" id="RPB20722.1"/>
    </source>
</evidence>
<dbReference type="InParanoid" id="A0A3N4LGY9"/>
<keyword evidence="3" id="KW-1185">Reference proteome</keyword>
<dbReference type="Proteomes" id="UP000267821">
    <property type="component" value="Unassembled WGS sequence"/>
</dbReference>
<proteinExistence type="predicted"/>
<evidence type="ECO:0000256" key="1">
    <source>
        <dbReference type="SAM" id="MobiDB-lite"/>
    </source>
</evidence>
<accession>A0A3N4LGY9</accession>
<dbReference type="EMBL" id="ML121568">
    <property type="protein sequence ID" value="RPB20722.1"/>
    <property type="molecule type" value="Genomic_DNA"/>
</dbReference>
<evidence type="ECO:0000313" key="3">
    <source>
        <dbReference type="Proteomes" id="UP000267821"/>
    </source>
</evidence>
<feature type="non-terminal residue" evidence="2">
    <location>
        <position position="152"/>
    </location>
</feature>
<organism evidence="2 3">
    <name type="scientific">Terfezia boudieri ATCC MYA-4762</name>
    <dbReference type="NCBI Taxonomy" id="1051890"/>
    <lineage>
        <taxon>Eukaryota</taxon>
        <taxon>Fungi</taxon>
        <taxon>Dikarya</taxon>
        <taxon>Ascomycota</taxon>
        <taxon>Pezizomycotina</taxon>
        <taxon>Pezizomycetes</taxon>
        <taxon>Pezizales</taxon>
        <taxon>Pezizaceae</taxon>
        <taxon>Terfezia</taxon>
    </lineage>
</organism>
<reference evidence="2 3" key="1">
    <citation type="journal article" date="2018" name="Nat. Ecol. Evol.">
        <title>Pezizomycetes genomes reveal the molecular basis of ectomycorrhizal truffle lifestyle.</title>
        <authorList>
            <person name="Murat C."/>
            <person name="Payen T."/>
            <person name="Noel B."/>
            <person name="Kuo A."/>
            <person name="Morin E."/>
            <person name="Chen J."/>
            <person name="Kohler A."/>
            <person name="Krizsan K."/>
            <person name="Balestrini R."/>
            <person name="Da Silva C."/>
            <person name="Montanini B."/>
            <person name="Hainaut M."/>
            <person name="Levati E."/>
            <person name="Barry K.W."/>
            <person name="Belfiori B."/>
            <person name="Cichocki N."/>
            <person name="Clum A."/>
            <person name="Dockter R.B."/>
            <person name="Fauchery L."/>
            <person name="Guy J."/>
            <person name="Iotti M."/>
            <person name="Le Tacon F."/>
            <person name="Lindquist E.A."/>
            <person name="Lipzen A."/>
            <person name="Malagnac F."/>
            <person name="Mello A."/>
            <person name="Molinier V."/>
            <person name="Miyauchi S."/>
            <person name="Poulain J."/>
            <person name="Riccioni C."/>
            <person name="Rubini A."/>
            <person name="Sitrit Y."/>
            <person name="Splivallo R."/>
            <person name="Traeger S."/>
            <person name="Wang M."/>
            <person name="Zifcakova L."/>
            <person name="Wipf D."/>
            <person name="Zambonelli A."/>
            <person name="Paolocci F."/>
            <person name="Nowrousian M."/>
            <person name="Ottonello S."/>
            <person name="Baldrian P."/>
            <person name="Spatafora J.W."/>
            <person name="Henrissat B."/>
            <person name="Nagy L.G."/>
            <person name="Aury J.M."/>
            <person name="Wincker P."/>
            <person name="Grigoriev I.V."/>
            <person name="Bonfante P."/>
            <person name="Martin F.M."/>
        </authorList>
    </citation>
    <scope>NUCLEOTIDE SEQUENCE [LARGE SCALE GENOMIC DNA]</scope>
    <source>
        <strain evidence="2 3">ATCC MYA-4762</strain>
    </source>
</reference>
<sequence length="152" mass="16251">MAAIPTAKMFTRRSIRIAHALGPPQPASPITSTITIPTPSLSLLRLAHTQSHTPPPHPRPTLGDCTLLPSTQSRTRPLRLTICPPITTSRHRHYTSSSFTSDPNSPTPPPPSTTPIANAVIPAPERTPLKVTNPKKSDGGTDMLISITPRAV</sequence>
<gene>
    <name evidence="2" type="ORF">L211DRAFT_841443</name>
</gene>
<dbReference type="OrthoDB" id="10396838at2759"/>
<protein>
    <submittedName>
        <fullName evidence="2">Uncharacterized protein</fullName>
    </submittedName>
</protein>
<feature type="region of interest" description="Disordered" evidence="1">
    <location>
        <begin position="49"/>
        <end position="152"/>
    </location>
</feature>
<dbReference type="AlphaFoldDB" id="A0A3N4LGY9"/>